<keyword evidence="1" id="KW-0472">Membrane</keyword>
<keyword evidence="1" id="KW-1133">Transmembrane helix</keyword>
<comment type="caution">
    <text evidence="2">The sequence shown here is derived from an EMBL/GenBank/DDBJ whole genome shotgun (WGS) entry which is preliminary data.</text>
</comment>
<dbReference type="AlphaFoldDB" id="A0AAE5GMK4"/>
<evidence type="ECO:0000313" key="2">
    <source>
        <dbReference type="EMBL" id="NOI79248.1"/>
    </source>
</evidence>
<dbReference type="EMBL" id="VTXO01000001">
    <property type="protein sequence ID" value="NOI79248.1"/>
    <property type="molecule type" value="Genomic_DNA"/>
</dbReference>
<name>A0AAE5GMK4_9VIBR</name>
<sequence length="80" mass="8594">MNLNEVKTLLASLLDVTGLKKTVTSISATIISFGVNDIAQLLAISVGIISGIMAIRHYVVATRLNQAKLDKLNANRDIET</sequence>
<proteinExistence type="predicted"/>
<organism evidence="2 3">
    <name type="scientific">Vibrio tubiashii</name>
    <dbReference type="NCBI Taxonomy" id="29498"/>
    <lineage>
        <taxon>Bacteria</taxon>
        <taxon>Pseudomonadati</taxon>
        <taxon>Pseudomonadota</taxon>
        <taxon>Gammaproteobacteria</taxon>
        <taxon>Vibrionales</taxon>
        <taxon>Vibrionaceae</taxon>
        <taxon>Vibrio</taxon>
        <taxon>Vibrio oreintalis group</taxon>
    </lineage>
</organism>
<evidence type="ECO:0000313" key="3">
    <source>
        <dbReference type="Proteomes" id="UP000572722"/>
    </source>
</evidence>
<reference evidence="2 3" key="1">
    <citation type="submission" date="2019-08" db="EMBL/GenBank/DDBJ databases">
        <title>Draft genome sequencing and comparative genomics of hatchery-associated Vibrios.</title>
        <authorList>
            <person name="Kehlet-Delgado H."/>
            <person name="Mueller R.S."/>
        </authorList>
    </citation>
    <scope>NUCLEOTIDE SEQUENCE [LARGE SCALE GENOMIC DNA]</scope>
    <source>
        <strain evidence="2 3">01-65-5-1</strain>
    </source>
</reference>
<dbReference type="RefSeq" id="WP_171320028.1">
    <property type="nucleotide sequence ID" value="NZ_VTXO01000001.1"/>
</dbReference>
<feature type="transmembrane region" description="Helical" evidence="1">
    <location>
        <begin position="38"/>
        <end position="59"/>
    </location>
</feature>
<protein>
    <submittedName>
        <fullName evidence="2">Uncharacterized protein</fullName>
    </submittedName>
</protein>
<keyword evidence="1" id="KW-0812">Transmembrane</keyword>
<accession>A0AAE5GMK4</accession>
<gene>
    <name evidence="2" type="ORF">F0237_01140</name>
</gene>
<dbReference type="Proteomes" id="UP000572722">
    <property type="component" value="Unassembled WGS sequence"/>
</dbReference>
<evidence type="ECO:0000256" key="1">
    <source>
        <dbReference type="SAM" id="Phobius"/>
    </source>
</evidence>